<evidence type="ECO:0000256" key="3">
    <source>
        <dbReference type="ARBA" id="ARBA00022553"/>
    </source>
</evidence>
<dbReference type="SUPFAM" id="SSF55874">
    <property type="entry name" value="ATPase domain of HSP90 chaperone/DNA topoisomerase II/histidine kinase"/>
    <property type="match status" value="1"/>
</dbReference>
<proteinExistence type="predicted"/>
<dbReference type="Gene3D" id="1.10.287.130">
    <property type="match status" value="1"/>
</dbReference>
<dbReference type="PROSITE" id="PS50109">
    <property type="entry name" value="HIS_KIN"/>
    <property type="match status" value="1"/>
</dbReference>
<accession>A0A258FVT8</accession>
<dbReference type="GO" id="GO:0007234">
    <property type="term" value="P:osmosensory signaling via phosphorelay pathway"/>
    <property type="evidence" value="ECO:0007669"/>
    <property type="project" value="TreeGrafter"/>
</dbReference>
<gene>
    <name evidence="8" type="ORF">B7Z01_01360</name>
</gene>
<evidence type="ECO:0000313" key="8">
    <source>
        <dbReference type="EMBL" id="OYX35983.1"/>
    </source>
</evidence>
<dbReference type="InterPro" id="IPR036890">
    <property type="entry name" value="HATPase_C_sf"/>
</dbReference>
<evidence type="ECO:0000256" key="2">
    <source>
        <dbReference type="ARBA" id="ARBA00012438"/>
    </source>
</evidence>
<dbReference type="SUPFAM" id="SSF47384">
    <property type="entry name" value="Homodimeric domain of signal transducing histidine kinase"/>
    <property type="match status" value="1"/>
</dbReference>
<evidence type="ECO:0000259" key="7">
    <source>
        <dbReference type="PROSITE" id="PS50109"/>
    </source>
</evidence>
<keyword evidence="5 8" id="KW-0418">Kinase</keyword>
<keyword evidence="4" id="KW-0808">Transferase</keyword>
<dbReference type="EC" id="2.7.13.3" evidence="2"/>
<feature type="domain" description="Histidine kinase" evidence="7">
    <location>
        <begin position="265"/>
        <end position="501"/>
    </location>
</feature>
<dbReference type="PRINTS" id="PR00344">
    <property type="entry name" value="BCTRLSENSOR"/>
</dbReference>
<dbReference type="EMBL" id="NCEB01000002">
    <property type="protein sequence ID" value="OYX35983.1"/>
    <property type="molecule type" value="Genomic_DNA"/>
</dbReference>
<keyword evidence="6" id="KW-0812">Transmembrane</keyword>
<dbReference type="SMART" id="SM00387">
    <property type="entry name" value="HATPase_c"/>
    <property type="match status" value="1"/>
</dbReference>
<dbReference type="InterPro" id="IPR050351">
    <property type="entry name" value="BphY/WalK/GraS-like"/>
</dbReference>
<dbReference type="GO" id="GO:0030295">
    <property type="term" value="F:protein kinase activator activity"/>
    <property type="evidence" value="ECO:0007669"/>
    <property type="project" value="TreeGrafter"/>
</dbReference>
<dbReference type="Proteomes" id="UP000215595">
    <property type="component" value="Unassembled WGS sequence"/>
</dbReference>
<sequence>MRTALADLIDRIDRFARQRTLGRSIVLALAIAMAALLVANLSTFILVQRTAQFNERVDAQWQARRSGRLLLLNLKDAETSHRGYLLTGRPDFLLEYRGALTAHEAMLENFRRQIAVDNPGAAEAEEVTRLSREKIAEMNQVLELFRAGRAPDAIAQVRGGQGQALMRELDEALTDVDRRMGSEIAQATAQSEGSAAFTSVVNAIAGLLILILAGIVFLLVRRYLEDLRASQAALDRVNAGLEETVRARTAALTRANEEVQRFAYIVSHDLRSPLVNVMGYTAELEQAGKAIDLQMTKVETVAPDLIESDALTATREDIPEAVGFIRASTEKMDRLINAILKLSREGRRTLTPETLDMTVMVRRIADSVAHQLGQADAEIVVADLPELESDRLSVEQVVGNLIDNAVKYLDPKRPGHIEVRGRDVPGGWVEYEIVDNGRGISDRDHERIFELFRRAGRQDRPGEGLGLAFVRNSVRRLGGEVAVESVLGEGSTFRLKFPKRLILDEAGDPL</sequence>
<protein>
    <recommendedName>
        <fullName evidence="2">histidine kinase</fullName>
        <ecNumber evidence="2">2.7.13.3</ecNumber>
    </recommendedName>
</protein>
<dbReference type="InterPro" id="IPR007891">
    <property type="entry name" value="CHASE3"/>
</dbReference>
<dbReference type="InterPro" id="IPR004358">
    <property type="entry name" value="Sig_transdc_His_kin-like_C"/>
</dbReference>
<dbReference type="Gene3D" id="3.30.565.10">
    <property type="entry name" value="Histidine kinase-like ATPase, C-terminal domain"/>
    <property type="match status" value="1"/>
</dbReference>
<dbReference type="GO" id="GO:0000155">
    <property type="term" value="F:phosphorelay sensor kinase activity"/>
    <property type="evidence" value="ECO:0007669"/>
    <property type="project" value="InterPro"/>
</dbReference>
<evidence type="ECO:0000256" key="6">
    <source>
        <dbReference type="SAM" id="Phobius"/>
    </source>
</evidence>
<comment type="catalytic activity">
    <reaction evidence="1">
        <text>ATP + protein L-histidine = ADP + protein N-phospho-L-histidine.</text>
        <dbReference type="EC" id="2.7.13.3"/>
    </reaction>
</comment>
<feature type="transmembrane region" description="Helical" evidence="6">
    <location>
        <begin position="21"/>
        <end position="47"/>
    </location>
</feature>
<evidence type="ECO:0000256" key="1">
    <source>
        <dbReference type="ARBA" id="ARBA00000085"/>
    </source>
</evidence>
<dbReference type="InterPro" id="IPR005467">
    <property type="entry name" value="His_kinase_dom"/>
</dbReference>
<dbReference type="GO" id="GO:0000156">
    <property type="term" value="F:phosphorelay response regulator activity"/>
    <property type="evidence" value="ECO:0007669"/>
    <property type="project" value="TreeGrafter"/>
</dbReference>
<keyword evidence="6" id="KW-1133">Transmembrane helix</keyword>
<reference evidence="8 9" key="1">
    <citation type="submission" date="2017-03" db="EMBL/GenBank/DDBJ databases">
        <title>Lifting the veil on microbial sulfur biogeochemistry in mining wastewaters.</title>
        <authorList>
            <person name="Kantor R.S."/>
            <person name="Colenbrander Nelson T."/>
            <person name="Marshall S."/>
            <person name="Bennett D."/>
            <person name="Apte S."/>
            <person name="Camacho D."/>
            <person name="Thomas B.C."/>
            <person name="Warren L.A."/>
            <person name="Banfield J.F."/>
        </authorList>
    </citation>
    <scope>NUCLEOTIDE SEQUENCE [LARGE SCALE GENOMIC DNA]</scope>
    <source>
        <strain evidence="8">32-69-9</strain>
    </source>
</reference>
<name>A0A258FVT8_9CAUL</name>
<dbReference type="Pfam" id="PF05227">
    <property type="entry name" value="CHASE3"/>
    <property type="match status" value="1"/>
</dbReference>
<dbReference type="Pfam" id="PF02518">
    <property type="entry name" value="HATPase_c"/>
    <property type="match status" value="1"/>
</dbReference>
<dbReference type="Pfam" id="PF00512">
    <property type="entry name" value="HisKA"/>
    <property type="match status" value="1"/>
</dbReference>
<feature type="transmembrane region" description="Helical" evidence="6">
    <location>
        <begin position="200"/>
        <end position="220"/>
    </location>
</feature>
<dbReference type="AlphaFoldDB" id="A0A258FVT8"/>
<organism evidence="8 9">
    <name type="scientific">Brevundimonas subvibrioides</name>
    <dbReference type="NCBI Taxonomy" id="74313"/>
    <lineage>
        <taxon>Bacteria</taxon>
        <taxon>Pseudomonadati</taxon>
        <taxon>Pseudomonadota</taxon>
        <taxon>Alphaproteobacteria</taxon>
        <taxon>Caulobacterales</taxon>
        <taxon>Caulobacteraceae</taxon>
        <taxon>Brevundimonas</taxon>
    </lineage>
</organism>
<dbReference type="InterPro" id="IPR036097">
    <property type="entry name" value="HisK_dim/P_sf"/>
</dbReference>
<dbReference type="InterPro" id="IPR003661">
    <property type="entry name" value="HisK_dim/P_dom"/>
</dbReference>
<dbReference type="InterPro" id="IPR003594">
    <property type="entry name" value="HATPase_dom"/>
</dbReference>
<dbReference type="CDD" id="cd19410">
    <property type="entry name" value="HK9-like_sensor"/>
    <property type="match status" value="1"/>
</dbReference>
<dbReference type="SMART" id="SM00388">
    <property type="entry name" value="HisKA"/>
    <property type="match status" value="1"/>
</dbReference>
<evidence type="ECO:0000313" key="9">
    <source>
        <dbReference type="Proteomes" id="UP000215595"/>
    </source>
</evidence>
<keyword evidence="3" id="KW-0597">Phosphoprotein</keyword>
<comment type="caution">
    <text evidence="8">The sequence shown here is derived from an EMBL/GenBank/DDBJ whole genome shotgun (WGS) entry which is preliminary data.</text>
</comment>
<dbReference type="CDD" id="cd00082">
    <property type="entry name" value="HisKA"/>
    <property type="match status" value="1"/>
</dbReference>
<dbReference type="PANTHER" id="PTHR42878:SF15">
    <property type="entry name" value="BACTERIOPHYTOCHROME"/>
    <property type="match status" value="1"/>
</dbReference>
<evidence type="ECO:0000256" key="4">
    <source>
        <dbReference type="ARBA" id="ARBA00022679"/>
    </source>
</evidence>
<evidence type="ECO:0000256" key="5">
    <source>
        <dbReference type="ARBA" id="ARBA00022777"/>
    </source>
</evidence>
<dbReference type="PANTHER" id="PTHR42878">
    <property type="entry name" value="TWO-COMPONENT HISTIDINE KINASE"/>
    <property type="match status" value="1"/>
</dbReference>
<keyword evidence="6" id="KW-0472">Membrane</keyword>